<accession>A0A9X3TLZ4</accession>
<proteinExistence type="predicted"/>
<dbReference type="InterPro" id="IPR009920">
    <property type="entry name" value="HEPPP_synth_su1"/>
</dbReference>
<evidence type="ECO:0000313" key="1">
    <source>
        <dbReference type="EMBL" id="MDA5106870.1"/>
    </source>
</evidence>
<dbReference type="Gene3D" id="1.20.120.1450">
    <property type="match status" value="1"/>
</dbReference>
<name>A0A9X3TLZ4_9BACL</name>
<reference evidence="1" key="1">
    <citation type="submission" date="2022-12" db="EMBL/GenBank/DDBJ databases">
        <title>Draft genome sequence of the thermophilic strain Brevibacillus thermoruber HT42, isolated from Los Humeros, Puebla, Mexico, with biotechnological potential.</title>
        <authorList>
            <person name="Lara Sanchez J."/>
            <person name="Solis Palacios R."/>
            <person name="Bustos Baena A.S."/>
            <person name="Ruz Baez A.E."/>
            <person name="Espinosa Luna G."/>
            <person name="Oliart Ros R.M."/>
        </authorList>
    </citation>
    <scope>NUCLEOTIDE SEQUENCE</scope>
    <source>
        <strain evidence="1">HT42</strain>
    </source>
</reference>
<dbReference type="Proteomes" id="UP001151071">
    <property type="component" value="Unassembled WGS sequence"/>
</dbReference>
<dbReference type="EMBL" id="JAPYYP010000001">
    <property type="protein sequence ID" value="MDA5106870.1"/>
    <property type="molecule type" value="Genomic_DNA"/>
</dbReference>
<dbReference type="AlphaFoldDB" id="A0A9X3TLZ4"/>
<dbReference type="RefSeq" id="WP_271139252.1">
    <property type="nucleotide sequence ID" value="NZ_JAPYYP010000001.1"/>
</dbReference>
<sequence>MSKEQTPYVDEVRAIIDQIYQSITHSFVEQYVDVPAIAENRLALLYLFLLERGMTKERARTFSMSTGLVQLGLDMHERVKNAYDNSLAAERSRQLTVLAGDYYSSRYYQMLAEAGELEAIQVLSDAIQRVNEAKMTLYMAERDGRLSSDEYLTLRTEIDTGLYVAIVDKYADSEETRRFWTALFEETAAVENMLGEWEQLKWQQQVPFGFSRFLLQKPGATIAQVAAALEAKAMELMSICEQLVRSLHPPETRHVLTWITSRYSHRVNRLKRVIEEM</sequence>
<dbReference type="GO" id="GO:0009234">
    <property type="term" value="P:menaquinone biosynthetic process"/>
    <property type="evidence" value="ECO:0007669"/>
    <property type="project" value="InterPro"/>
</dbReference>
<gene>
    <name evidence="1" type="ORF">O3V59_00700</name>
</gene>
<evidence type="ECO:0000313" key="2">
    <source>
        <dbReference type="Proteomes" id="UP001151071"/>
    </source>
</evidence>
<organism evidence="1 2">
    <name type="scientific">Brevibacillus thermoruber</name>
    <dbReference type="NCBI Taxonomy" id="33942"/>
    <lineage>
        <taxon>Bacteria</taxon>
        <taxon>Bacillati</taxon>
        <taxon>Bacillota</taxon>
        <taxon>Bacilli</taxon>
        <taxon>Bacillales</taxon>
        <taxon>Paenibacillaceae</taxon>
        <taxon>Brevibacillus</taxon>
    </lineage>
</organism>
<comment type="caution">
    <text evidence="1">The sequence shown here is derived from an EMBL/GenBank/DDBJ whole genome shotgun (WGS) entry which is preliminary data.</text>
</comment>
<dbReference type="InterPro" id="IPR008949">
    <property type="entry name" value="Isoprenoid_synthase_dom_sf"/>
</dbReference>
<protein>
    <submittedName>
        <fullName evidence="1">Heptaprenyl diphosphate synthase component 1</fullName>
    </submittedName>
</protein>
<dbReference type="SUPFAM" id="SSF48576">
    <property type="entry name" value="Terpenoid synthases"/>
    <property type="match status" value="1"/>
</dbReference>
<dbReference type="Pfam" id="PF07307">
    <property type="entry name" value="HEPPP_synt_1"/>
    <property type="match status" value="1"/>
</dbReference>
<keyword evidence="2" id="KW-1185">Reference proteome</keyword>